<evidence type="ECO:0000259" key="4">
    <source>
        <dbReference type="PROSITE" id="PS51767"/>
    </source>
</evidence>
<name>A0ABC9H1Z7_9POAL</name>
<gene>
    <name evidence="5" type="ORF">URODEC1_LOCUS122136</name>
</gene>
<dbReference type="InterPro" id="IPR021109">
    <property type="entry name" value="Peptidase_aspartic_dom_sf"/>
</dbReference>
<keyword evidence="3" id="KW-0732">Signal</keyword>
<organism evidence="5 6">
    <name type="scientific">Urochloa decumbens</name>
    <dbReference type="NCBI Taxonomy" id="240449"/>
    <lineage>
        <taxon>Eukaryota</taxon>
        <taxon>Viridiplantae</taxon>
        <taxon>Streptophyta</taxon>
        <taxon>Embryophyta</taxon>
        <taxon>Tracheophyta</taxon>
        <taxon>Spermatophyta</taxon>
        <taxon>Magnoliopsida</taxon>
        <taxon>Liliopsida</taxon>
        <taxon>Poales</taxon>
        <taxon>Poaceae</taxon>
        <taxon>PACMAD clade</taxon>
        <taxon>Panicoideae</taxon>
        <taxon>Panicodae</taxon>
        <taxon>Paniceae</taxon>
        <taxon>Melinidinae</taxon>
        <taxon>Urochloa</taxon>
    </lineage>
</organism>
<sequence length="541" mass="57324">MALFLALLLLALSGSSSPVAGSSSPVARAADYGDDYMIVAMSSLKLKSACLGHRVTPPVNSTWMPLDLMDGPCSSPSSSSAVVPPVDELLRRDQLRADEVQKRLSHNVGDDEANGPANSKVTQVNHLAKIKVELGSRKPAKTTASQLGIHPAATVGGGVGTGTLLPGVIQTVVLDTASDVPWVQCVPCPIPPCHPQTDTFYDPTNSGSYAAFTCSSAACRQLGPYANGCFNNQCQYKVTYPDGSSTSGTYSSDLLTLNPTTMVNNFQFGCSHADQGGGIGFDSQTAGIMALGGGPESLISQTASTFGRTFSYCLPPTASYVGYFVLGAGRRIVHLEVRGDAVAQGQSFTGDVLPRAPPGHHRCRAADRPAGRVDHRRRRGGARLAHGDHASAAGGVRGGAGGVHGRHEGVPPSGAQGEPRHVLRFQGRAQREAAEGGAGVRRRRRGAGPVGDPVRRLPRVRGQQGRPHAGDPRQCAAADHRGALRRRWRGSRVPPQRVLMSVLWKHCSSVCEIVRSRLVHVMHAVHKLAHKEMSWFNLLTK</sequence>
<dbReference type="EMBL" id="CAXIPR030001645">
    <property type="protein sequence ID" value="CAM0148905.1"/>
    <property type="molecule type" value="Genomic_DNA"/>
</dbReference>
<evidence type="ECO:0000256" key="3">
    <source>
        <dbReference type="SAM" id="SignalP"/>
    </source>
</evidence>
<evidence type="ECO:0000313" key="5">
    <source>
        <dbReference type="EMBL" id="CAM0148905.1"/>
    </source>
</evidence>
<dbReference type="InterPro" id="IPR001461">
    <property type="entry name" value="Aspartic_peptidase_A1"/>
</dbReference>
<dbReference type="SUPFAM" id="SSF50630">
    <property type="entry name" value="Acid proteases"/>
    <property type="match status" value="1"/>
</dbReference>
<dbReference type="InterPro" id="IPR033121">
    <property type="entry name" value="PEPTIDASE_A1"/>
</dbReference>
<dbReference type="InterPro" id="IPR032861">
    <property type="entry name" value="TAXi_N"/>
</dbReference>
<protein>
    <recommendedName>
        <fullName evidence="4">Peptidase A1 domain-containing protein</fullName>
    </recommendedName>
</protein>
<feature type="chain" id="PRO_5044794574" description="Peptidase A1 domain-containing protein" evidence="3">
    <location>
        <begin position="22"/>
        <end position="541"/>
    </location>
</feature>
<dbReference type="Gene3D" id="2.40.70.10">
    <property type="entry name" value="Acid Proteases"/>
    <property type="match status" value="1"/>
</dbReference>
<dbReference type="PANTHER" id="PTHR13683">
    <property type="entry name" value="ASPARTYL PROTEASES"/>
    <property type="match status" value="1"/>
</dbReference>
<dbReference type="PANTHER" id="PTHR13683:SF330">
    <property type="entry name" value="OS06G0118700 PROTEIN"/>
    <property type="match status" value="1"/>
</dbReference>
<feature type="signal peptide" evidence="3">
    <location>
        <begin position="1"/>
        <end position="21"/>
    </location>
</feature>
<accession>A0ABC9H1Z7</accession>
<feature type="domain" description="Peptidase A1" evidence="4">
    <location>
        <begin position="155"/>
        <end position="292"/>
    </location>
</feature>
<comment type="similarity">
    <text evidence="1">Belongs to the peptidase A1 family.</text>
</comment>
<dbReference type="Proteomes" id="UP001497457">
    <property type="component" value="Unassembled WGS sequence"/>
</dbReference>
<evidence type="ECO:0000313" key="6">
    <source>
        <dbReference type="Proteomes" id="UP001497457"/>
    </source>
</evidence>
<dbReference type="Pfam" id="PF14543">
    <property type="entry name" value="TAXi_N"/>
    <property type="match status" value="1"/>
</dbReference>
<feature type="compositionally biased region" description="Basic and acidic residues" evidence="2">
    <location>
        <begin position="364"/>
        <end position="373"/>
    </location>
</feature>
<dbReference type="PROSITE" id="PS51767">
    <property type="entry name" value="PEPTIDASE_A1"/>
    <property type="match status" value="1"/>
</dbReference>
<keyword evidence="6" id="KW-1185">Reference proteome</keyword>
<dbReference type="AlphaFoldDB" id="A0ABC9H1Z7"/>
<reference evidence="5 6" key="1">
    <citation type="submission" date="2024-10" db="EMBL/GenBank/DDBJ databases">
        <authorList>
            <person name="Ryan C."/>
        </authorList>
    </citation>
    <scope>NUCLEOTIDE SEQUENCE [LARGE SCALE GENOMIC DNA]</scope>
</reference>
<evidence type="ECO:0000256" key="2">
    <source>
        <dbReference type="SAM" id="MobiDB-lite"/>
    </source>
</evidence>
<comment type="caution">
    <text evidence="5">The sequence shown here is derived from an EMBL/GenBank/DDBJ whole genome shotgun (WGS) entry which is preliminary data.</text>
</comment>
<feature type="region of interest" description="Disordered" evidence="2">
    <location>
        <begin position="348"/>
        <end position="474"/>
    </location>
</feature>
<evidence type="ECO:0000256" key="1">
    <source>
        <dbReference type="ARBA" id="ARBA00007447"/>
    </source>
</evidence>
<proteinExistence type="inferred from homology"/>